<organism evidence="1 2">
    <name type="scientific">Smallanthus sonchifolius</name>
    <dbReference type="NCBI Taxonomy" id="185202"/>
    <lineage>
        <taxon>Eukaryota</taxon>
        <taxon>Viridiplantae</taxon>
        <taxon>Streptophyta</taxon>
        <taxon>Embryophyta</taxon>
        <taxon>Tracheophyta</taxon>
        <taxon>Spermatophyta</taxon>
        <taxon>Magnoliopsida</taxon>
        <taxon>eudicotyledons</taxon>
        <taxon>Gunneridae</taxon>
        <taxon>Pentapetalae</taxon>
        <taxon>asterids</taxon>
        <taxon>campanulids</taxon>
        <taxon>Asterales</taxon>
        <taxon>Asteraceae</taxon>
        <taxon>Asteroideae</taxon>
        <taxon>Heliantheae alliance</taxon>
        <taxon>Millerieae</taxon>
        <taxon>Smallanthus</taxon>
    </lineage>
</organism>
<reference evidence="2" key="1">
    <citation type="journal article" date="2022" name="Mol. Ecol. Resour.">
        <title>The genomes of chicory, endive, great burdock and yacon provide insights into Asteraceae palaeo-polyploidization history and plant inulin production.</title>
        <authorList>
            <person name="Fan W."/>
            <person name="Wang S."/>
            <person name="Wang H."/>
            <person name="Wang A."/>
            <person name="Jiang F."/>
            <person name="Liu H."/>
            <person name="Zhao H."/>
            <person name="Xu D."/>
            <person name="Zhang Y."/>
        </authorList>
    </citation>
    <scope>NUCLEOTIDE SEQUENCE [LARGE SCALE GENOMIC DNA]</scope>
    <source>
        <strain evidence="2">cv. Yunnan</strain>
    </source>
</reference>
<accession>A0ACB9GSX3</accession>
<evidence type="ECO:0000313" key="2">
    <source>
        <dbReference type="Proteomes" id="UP001056120"/>
    </source>
</evidence>
<gene>
    <name evidence="1" type="ORF">L1987_45307</name>
</gene>
<dbReference type="EMBL" id="CM042031">
    <property type="protein sequence ID" value="KAI3786175.1"/>
    <property type="molecule type" value="Genomic_DNA"/>
</dbReference>
<keyword evidence="2" id="KW-1185">Reference proteome</keyword>
<protein>
    <submittedName>
        <fullName evidence="1">Uncharacterized protein</fullName>
    </submittedName>
</protein>
<proteinExistence type="predicted"/>
<evidence type="ECO:0000313" key="1">
    <source>
        <dbReference type="EMBL" id="KAI3786175.1"/>
    </source>
</evidence>
<reference evidence="1 2" key="2">
    <citation type="journal article" date="2022" name="Mol. Ecol. Resour.">
        <title>The genomes of chicory, endive, great burdock and yacon provide insights into Asteraceae paleo-polyploidization history and plant inulin production.</title>
        <authorList>
            <person name="Fan W."/>
            <person name="Wang S."/>
            <person name="Wang H."/>
            <person name="Wang A."/>
            <person name="Jiang F."/>
            <person name="Liu H."/>
            <person name="Zhao H."/>
            <person name="Xu D."/>
            <person name="Zhang Y."/>
        </authorList>
    </citation>
    <scope>NUCLEOTIDE SEQUENCE [LARGE SCALE GENOMIC DNA]</scope>
    <source>
        <strain evidence="2">cv. Yunnan</strain>
        <tissue evidence="1">Leaves</tissue>
    </source>
</reference>
<dbReference type="Proteomes" id="UP001056120">
    <property type="component" value="Linkage Group LG14"/>
</dbReference>
<sequence length="101" mass="10748">MTRREGRREQRRRVSIGAAGGALAGGDDAGSSIDEGKLGMLDMQDMRDCYDSLLTAAASTKNTAYVEVFSSCLVLAFFITSHFVTHSICRQSVANAGKGAI</sequence>
<name>A0ACB9GSX3_9ASTR</name>
<comment type="caution">
    <text evidence="1">The sequence shown here is derived from an EMBL/GenBank/DDBJ whole genome shotgun (WGS) entry which is preliminary data.</text>
</comment>